<evidence type="ECO:0000259" key="8">
    <source>
        <dbReference type="SMART" id="SM01115"/>
    </source>
</evidence>
<keyword evidence="3" id="KW-0507">mRNA processing</keyword>
<dbReference type="InterPro" id="IPR013170">
    <property type="entry name" value="mRNA_splic_Cwf21_dom"/>
</dbReference>
<dbReference type="EMBL" id="JAVXUP010001817">
    <property type="protein sequence ID" value="KAK3007851.1"/>
    <property type="molecule type" value="Genomic_DNA"/>
</dbReference>
<dbReference type="GO" id="GO:0008380">
    <property type="term" value="P:RNA splicing"/>
    <property type="evidence" value="ECO:0007669"/>
    <property type="project" value="UniProtKB-KW"/>
</dbReference>
<feature type="compositionally biased region" description="Basic and acidic residues" evidence="7">
    <location>
        <begin position="181"/>
        <end position="194"/>
    </location>
</feature>
<evidence type="ECO:0000256" key="1">
    <source>
        <dbReference type="ARBA" id="ARBA00004123"/>
    </source>
</evidence>
<protein>
    <recommendedName>
        <fullName evidence="8">CWF21 domain-containing protein</fullName>
    </recommendedName>
</protein>
<feature type="domain" description="CWF21" evidence="8">
    <location>
        <begin position="61"/>
        <end position="106"/>
    </location>
</feature>
<comment type="caution">
    <text evidence="9">The sequence shown here is derived from an EMBL/GenBank/DDBJ whole genome shotgun (WGS) entry which is preliminary data.</text>
</comment>
<accession>A0AA88VFD2</accession>
<feature type="compositionally biased region" description="Basic and acidic residues" evidence="7">
    <location>
        <begin position="577"/>
        <end position="679"/>
    </location>
</feature>
<feature type="compositionally biased region" description="Basic and acidic residues" evidence="7">
    <location>
        <begin position="445"/>
        <end position="501"/>
    </location>
</feature>
<comment type="similarity">
    <text evidence="2">Belongs to the CWC21 family.</text>
</comment>
<gene>
    <name evidence="9" type="ORF">RJ639_013460</name>
</gene>
<evidence type="ECO:0000256" key="6">
    <source>
        <dbReference type="ARBA" id="ARBA00023242"/>
    </source>
</evidence>
<evidence type="ECO:0000256" key="3">
    <source>
        <dbReference type="ARBA" id="ARBA00022664"/>
    </source>
</evidence>
<dbReference type="CDD" id="cd21372">
    <property type="entry name" value="cwf21_CWC21-like"/>
    <property type="match status" value="1"/>
</dbReference>
<dbReference type="PANTHER" id="PTHR36562:SF5">
    <property type="entry name" value="SERINE_ARGININE REPETITIVE MATRIX 2"/>
    <property type="match status" value="1"/>
</dbReference>
<keyword evidence="4" id="KW-0747">Spliceosome</keyword>
<dbReference type="AlphaFoldDB" id="A0AA88VFD2"/>
<feature type="compositionally biased region" description="Basic residues" evidence="7">
    <location>
        <begin position="269"/>
        <end position="285"/>
    </location>
</feature>
<dbReference type="GO" id="GO:0005681">
    <property type="term" value="C:spliceosomal complex"/>
    <property type="evidence" value="ECO:0007669"/>
    <property type="project" value="UniProtKB-KW"/>
</dbReference>
<reference evidence="9" key="1">
    <citation type="submission" date="2022-12" db="EMBL/GenBank/DDBJ databases">
        <title>Draft genome assemblies for two species of Escallonia (Escalloniales).</title>
        <authorList>
            <person name="Chanderbali A."/>
            <person name="Dervinis C."/>
            <person name="Anghel I."/>
            <person name="Soltis D."/>
            <person name="Soltis P."/>
            <person name="Zapata F."/>
        </authorList>
    </citation>
    <scope>NUCLEOTIDE SEQUENCE</scope>
    <source>
        <strain evidence="9">UCBG64.0493</strain>
        <tissue evidence="9">Leaf</tissue>
    </source>
</reference>
<feature type="compositionally biased region" description="Basic and acidic residues" evidence="7">
    <location>
        <begin position="207"/>
        <end position="250"/>
    </location>
</feature>
<name>A0AA88VFD2_9ASTE</name>
<evidence type="ECO:0000313" key="9">
    <source>
        <dbReference type="EMBL" id="KAK3007851.1"/>
    </source>
</evidence>
<evidence type="ECO:0000256" key="2">
    <source>
        <dbReference type="ARBA" id="ARBA00005954"/>
    </source>
</evidence>
<keyword evidence="6" id="KW-0539">Nucleus</keyword>
<evidence type="ECO:0000256" key="4">
    <source>
        <dbReference type="ARBA" id="ARBA00022728"/>
    </source>
</evidence>
<evidence type="ECO:0000256" key="5">
    <source>
        <dbReference type="ARBA" id="ARBA00023187"/>
    </source>
</evidence>
<keyword evidence="5" id="KW-0508">mRNA splicing</keyword>
<proteinExistence type="inferred from homology"/>
<dbReference type="Pfam" id="PF08312">
    <property type="entry name" value="cwf21"/>
    <property type="match status" value="1"/>
</dbReference>
<dbReference type="SMART" id="SM01115">
    <property type="entry name" value="cwf21"/>
    <property type="match status" value="1"/>
</dbReference>
<evidence type="ECO:0000256" key="7">
    <source>
        <dbReference type="SAM" id="MobiDB-lite"/>
    </source>
</evidence>
<dbReference type="Proteomes" id="UP001188597">
    <property type="component" value="Unassembled WGS sequence"/>
</dbReference>
<dbReference type="InterPro" id="IPR051372">
    <property type="entry name" value="CWC21"/>
</dbReference>
<feature type="compositionally biased region" description="Basic and acidic residues" evidence="7">
    <location>
        <begin position="257"/>
        <end position="268"/>
    </location>
</feature>
<comment type="subcellular location">
    <subcellularLocation>
        <location evidence="1">Nucleus</location>
    </subcellularLocation>
</comment>
<evidence type="ECO:0000313" key="10">
    <source>
        <dbReference type="Proteomes" id="UP001188597"/>
    </source>
</evidence>
<feature type="compositionally biased region" description="Basic and acidic residues" evidence="7">
    <location>
        <begin position="389"/>
        <end position="422"/>
    </location>
</feature>
<feature type="compositionally biased region" description="Basic and acidic residues" evidence="7">
    <location>
        <begin position="513"/>
        <end position="568"/>
    </location>
</feature>
<organism evidence="9 10">
    <name type="scientific">Escallonia herrerae</name>
    <dbReference type="NCBI Taxonomy" id="1293975"/>
    <lineage>
        <taxon>Eukaryota</taxon>
        <taxon>Viridiplantae</taxon>
        <taxon>Streptophyta</taxon>
        <taxon>Embryophyta</taxon>
        <taxon>Tracheophyta</taxon>
        <taxon>Spermatophyta</taxon>
        <taxon>Magnoliopsida</taxon>
        <taxon>eudicotyledons</taxon>
        <taxon>Gunneridae</taxon>
        <taxon>Pentapetalae</taxon>
        <taxon>asterids</taxon>
        <taxon>campanulids</taxon>
        <taxon>Escalloniales</taxon>
        <taxon>Escalloniaceae</taxon>
        <taxon>Escallonia</taxon>
    </lineage>
</organism>
<feature type="compositionally biased region" description="Basic and acidic residues" evidence="7">
    <location>
        <begin position="336"/>
        <end position="348"/>
    </location>
</feature>
<keyword evidence="10" id="KW-1185">Reference proteome</keyword>
<dbReference type="GO" id="GO:0006397">
    <property type="term" value="P:mRNA processing"/>
    <property type="evidence" value="ECO:0007669"/>
    <property type="project" value="UniProtKB-KW"/>
</dbReference>
<sequence length="679" mass="78871">MYNGIGLQTPRGSGTNGYIQSNKFFVRPKSNKVLVDGGPAKGFEPGQGTGGLMRKPNREILEHDRKRQIQLKLVVLEDKLVDQGYTDAEVSDRLDEARRTLEAAAATEEALGVTTILAGDARVSDTQTHQVAARKEKQMEALKAALGIDSELGNQKKGIDAPDAVSEESDDDKPRNSRKTGGIDDSKRPDKDTRDEEDDMVMSVKIKNKESVRPELDDLKCPKSKESKRRGHEDSSDTDDSEKRVTETGKKQQNNRRKSEHEDDSHADGKKKKQSLLSKHNKSKRHTSDDTDSDYDEQYEKAHKRRYPDDGNSDSDEVGNLNPLNVKQLLKTRRRHDSDADCRKDNKRGQVGRNRSQQSRYYSPEKVDAVSNEQLEAKSSSRKVAKVVEQSKDVTKDTKMESEMNSRAYRSRDDQKRHDYSKTKRSGGGHGENVEHEGVPIQTDLHYENRRKDRDYEEHGGGRRQSRNEDDGRGKHVRDVEEEVDWKHDKDGEYKRKEENRQRRKYTRDEEEVYRTHDKDGQEVELPDETKRKGRDYEEHGGGRTQSRDEEDRRGRKHTRDEENEVYRKHDKVRGHHERDEGDRKRRKTTRDEKEEAYKKHDKDGEHKRDDVDRGISRRHEKGGECKHGRHRREQEDQHETRQHERDRRDSSKRARYEDSRSSGKMYDNDKHEDGRASH</sequence>
<feature type="region of interest" description="Disordered" evidence="7">
    <location>
        <begin position="153"/>
        <end position="679"/>
    </location>
</feature>
<dbReference type="PANTHER" id="PTHR36562">
    <property type="entry name" value="SERINE/ARGININE REPETITIVE MATRIX 2"/>
    <property type="match status" value="1"/>
</dbReference>